<keyword evidence="2" id="KW-0028">Amino-acid biosynthesis</keyword>
<dbReference type="SUPFAM" id="SSF55298">
    <property type="entry name" value="YjgF-like"/>
    <property type="match status" value="1"/>
</dbReference>
<dbReference type="InterPro" id="IPR008243">
    <property type="entry name" value="Chorismate_mutase_AroH"/>
</dbReference>
<dbReference type="PROSITE" id="PS51167">
    <property type="entry name" value="CHORISMATE_MUT_1"/>
    <property type="match status" value="1"/>
</dbReference>
<dbReference type="Proteomes" id="UP000019249">
    <property type="component" value="Unassembled WGS sequence"/>
</dbReference>
<dbReference type="NCBIfam" id="TIGR01796">
    <property type="entry name" value="CM_mono_aroH"/>
    <property type="match status" value="1"/>
</dbReference>
<dbReference type="CDD" id="cd02185">
    <property type="entry name" value="AroH"/>
    <property type="match status" value="1"/>
</dbReference>
<dbReference type="PIRSF" id="PIRSF005965">
    <property type="entry name" value="Chor_mut_AroH"/>
    <property type="match status" value="1"/>
</dbReference>
<keyword evidence="4" id="KW-1185">Reference proteome</keyword>
<dbReference type="Pfam" id="PF07736">
    <property type="entry name" value="CM_1"/>
    <property type="match status" value="1"/>
</dbReference>
<protein>
    <recommendedName>
        <fullName evidence="1 2">chorismate mutase</fullName>
        <ecNumber evidence="1 2">5.4.99.5</ecNumber>
    </recommendedName>
</protein>
<accession>A0ABN0RGB2</accession>
<keyword evidence="2" id="KW-0413">Isomerase</keyword>
<proteinExistence type="predicted"/>
<dbReference type="EMBL" id="AODF01000008">
    <property type="protein sequence ID" value="EUJ32930.1"/>
    <property type="molecule type" value="Genomic_DNA"/>
</dbReference>
<comment type="caution">
    <text evidence="3">The sequence shown here is derived from an EMBL/GenBank/DDBJ whole genome shotgun (WGS) entry which is preliminary data.</text>
</comment>
<dbReference type="InterPro" id="IPR035959">
    <property type="entry name" value="RutC-like_sf"/>
</dbReference>
<dbReference type="Gene3D" id="3.30.1330.40">
    <property type="entry name" value="RutC-like"/>
    <property type="match status" value="1"/>
</dbReference>
<dbReference type="PANTHER" id="PTHR21164:SF0">
    <property type="entry name" value="CHORISMATE MUTASE AROH"/>
    <property type="match status" value="1"/>
</dbReference>
<reference evidence="3 4" key="1">
    <citation type="journal article" date="2014" name="Int. J. Syst. Evol. Microbiol.">
        <title>Listeria floridensis sp. nov., Listeria aquatica sp. nov., Listeria cornellensis sp. nov., Listeria riparia sp. nov. and Listeria grandensis sp. nov., from agricultural and natural environments.</title>
        <authorList>
            <person name="den Bakker H.C."/>
            <person name="Warchocki S."/>
            <person name="Wright E.M."/>
            <person name="Allred A.F."/>
            <person name="Ahlstrom C."/>
            <person name="Manuel C.S."/>
            <person name="Stasiewicz M.J."/>
            <person name="Burrell A."/>
            <person name="Roof S."/>
            <person name="Strawn L."/>
            <person name="Fortes E.D."/>
            <person name="Nightingale K.K."/>
            <person name="Kephart D."/>
            <person name="Wiedmann M."/>
        </authorList>
    </citation>
    <scope>NUCLEOTIDE SEQUENCE [LARGE SCALE GENOMIC DNA]</scope>
    <source>
        <strain evidence="3 4">FSL S10-1187</strain>
    </source>
</reference>
<name>A0ABN0RGB2_9LIST</name>
<dbReference type="PANTHER" id="PTHR21164">
    <property type="entry name" value="CHORISMATE MUTASE"/>
    <property type="match status" value="1"/>
</dbReference>
<evidence type="ECO:0000313" key="4">
    <source>
        <dbReference type="Proteomes" id="UP000019249"/>
    </source>
</evidence>
<evidence type="ECO:0000256" key="1">
    <source>
        <dbReference type="NCBIfam" id="TIGR01796"/>
    </source>
</evidence>
<evidence type="ECO:0000256" key="2">
    <source>
        <dbReference type="PROSITE-ProRule" id="PRU00514"/>
    </source>
</evidence>
<evidence type="ECO:0000313" key="3">
    <source>
        <dbReference type="EMBL" id="EUJ32930.1"/>
    </source>
</evidence>
<dbReference type="RefSeq" id="WP_036096663.1">
    <property type="nucleotide sequence ID" value="NZ_AODF01000008.1"/>
</dbReference>
<comment type="catalytic activity">
    <reaction evidence="2">
        <text>chorismate = prephenate</text>
        <dbReference type="Rhea" id="RHEA:13897"/>
        <dbReference type="ChEBI" id="CHEBI:29748"/>
        <dbReference type="ChEBI" id="CHEBI:29934"/>
        <dbReference type="EC" id="5.4.99.5"/>
    </reaction>
</comment>
<keyword evidence="2" id="KW-0057">Aromatic amino acid biosynthesis</keyword>
<gene>
    <name evidence="3" type="ORF">MFLO_04905</name>
</gene>
<organism evidence="3 4">
    <name type="scientific">Listeria floridensis FSL S10-1187</name>
    <dbReference type="NCBI Taxonomy" id="1265817"/>
    <lineage>
        <taxon>Bacteria</taxon>
        <taxon>Bacillati</taxon>
        <taxon>Bacillota</taxon>
        <taxon>Bacilli</taxon>
        <taxon>Bacillales</taxon>
        <taxon>Listeriaceae</taxon>
        <taxon>Listeria</taxon>
    </lineage>
</organism>
<sequence length="126" mass="13924">MRAIRGATTVETNRAAEIYAATKEVFETILQENNLSDPENLVSVIITVTEDLTAAFPARAIREMDGFELVPVMGMQEINVPGAPEKCIRLMVQTNLESALKDIRHVYLNGAKRLRPDLAVKGEDTP</sequence>
<dbReference type="EC" id="5.4.99.5" evidence="1 2"/>